<keyword evidence="4" id="KW-1185">Reference proteome</keyword>
<accession>A0A8J3D704</accession>
<dbReference type="AlphaFoldDB" id="A0A8J3D704"/>
<protein>
    <recommendedName>
        <fullName evidence="2">Trimeric autotransporter adhesin YadA-like head domain-containing protein</fullName>
    </recommendedName>
</protein>
<reference evidence="3" key="1">
    <citation type="journal article" date="2014" name="Int. J. Syst. Evol. Microbiol.">
        <title>Complete genome sequence of Corynebacterium casei LMG S-19264T (=DSM 44701T), isolated from a smear-ripened cheese.</title>
        <authorList>
            <consortium name="US DOE Joint Genome Institute (JGI-PGF)"/>
            <person name="Walter F."/>
            <person name="Albersmeier A."/>
            <person name="Kalinowski J."/>
            <person name="Ruckert C."/>
        </authorList>
    </citation>
    <scope>NUCLEOTIDE SEQUENCE</scope>
    <source>
        <strain evidence="3">KCTC 12870</strain>
    </source>
</reference>
<feature type="domain" description="Trimeric autotransporter adhesin YadA-like head" evidence="2">
    <location>
        <begin position="202"/>
        <end position="223"/>
    </location>
</feature>
<dbReference type="SUPFAM" id="SSF101967">
    <property type="entry name" value="Adhesin YadA, collagen-binding domain"/>
    <property type="match status" value="2"/>
</dbReference>
<gene>
    <name evidence="3" type="ORF">GCM10007047_02890</name>
</gene>
<name>A0A8J3D704_9BACT</name>
<dbReference type="InterPro" id="IPR011049">
    <property type="entry name" value="Serralysin-like_metalloprot_C"/>
</dbReference>
<dbReference type="GO" id="GO:0019867">
    <property type="term" value="C:outer membrane"/>
    <property type="evidence" value="ECO:0007669"/>
    <property type="project" value="InterPro"/>
</dbReference>
<feature type="signal peptide" evidence="1">
    <location>
        <begin position="1"/>
        <end position="20"/>
    </location>
</feature>
<sequence length="331" mass="34115">MKISSVTLAALLLPVVTLTAGNYGDVIEELLSDPNDAGPSLLVDGDLVVGDETAPSHSIDTVLYGGLSVIGNPTLNVVVFGEYTSEASNGMPEGDGRRLVWHTGKSAFRVGKVFDGSWDNSEIGDFSIGMGRNVKATAYNTFAVGEDARATDLRAIAIGNAAWATGDRSIALGTLAKAEGPKAFALFGSEANAPGDGQTTGYSIAMGLNSEARNSHVIALGHNNYAGGLASFAINEDTIATGSYLFASGSGTNANAYASFAIGQYNVGGFSSTSGDTAWDDADPLFEIGIGDDDQNRANALTIYKDGKAEFSGAVMMTQAQGDIDMGTYGN</sequence>
<keyword evidence="1" id="KW-0732">Signal</keyword>
<dbReference type="EMBL" id="BMXG01000001">
    <property type="protein sequence ID" value="GHB91265.1"/>
    <property type="molecule type" value="Genomic_DNA"/>
</dbReference>
<dbReference type="Pfam" id="PF05658">
    <property type="entry name" value="YadA_head"/>
    <property type="match status" value="3"/>
</dbReference>
<evidence type="ECO:0000313" key="3">
    <source>
        <dbReference type="EMBL" id="GHB91265.1"/>
    </source>
</evidence>
<dbReference type="Gene3D" id="2.150.10.10">
    <property type="entry name" value="Serralysin-like metalloprotease, C-terminal"/>
    <property type="match status" value="2"/>
</dbReference>
<evidence type="ECO:0000259" key="2">
    <source>
        <dbReference type="Pfam" id="PF05658"/>
    </source>
</evidence>
<organism evidence="3 4">
    <name type="scientific">Cerasicoccus arenae</name>
    <dbReference type="NCBI Taxonomy" id="424488"/>
    <lineage>
        <taxon>Bacteria</taxon>
        <taxon>Pseudomonadati</taxon>
        <taxon>Verrucomicrobiota</taxon>
        <taxon>Opitutia</taxon>
        <taxon>Puniceicoccales</taxon>
        <taxon>Cerasicoccaceae</taxon>
        <taxon>Cerasicoccus</taxon>
    </lineage>
</organism>
<comment type="caution">
    <text evidence="3">The sequence shown here is derived from an EMBL/GenBank/DDBJ whole genome shotgun (WGS) entry which is preliminary data.</text>
</comment>
<reference evidence="3" key="2">
    <citation type="submission" date="2020-09" db="EMBL/GenBank/DDBJ databases">
        <authorList>
            <person name="Sun Q."/>
            <person name="Kim S."/>
        </authorList>
    </citation>
    <scope>NUCLEOTIDE SEQUENCE</scope>
    <source>
        <strain evidence="3">KCTC 12870</strain>
    </source>
</reference>
<proteinExistence type="predicted"/>
<feature type="chain" id="PRO_5035234636" description="Trimeric autotransporter adhesin YadA-like head domain-containing protein" evidence="1">
    <location>
        <begin position="21"/>
        <end position="331"/>
    </location>
</feature>
<evidence type="ECO:0000313" key="4">
    <source>
        <dbReference type="Proteomes" id="UP000642829"/>
    </source>
</evidence>
<dbReference type="InterPro" id="IPR008640">
    <property type="entry name" value="Adhesin_Head_dom"/>
</dbReference>
<dbReference type="RefSeq" id="WP_189511099.1">
    <property type="nucleotide sequence ID" value="NZ_BMXG01000001.1"/>
</dbReference>
<feature type="domain" description="Trimeric autotransporter adhesin YadA-like head" evidence="2">
    <location>
        <begin position="136"/>
        <end position="161"/>
    </location>
</feature>
<dbReference type="CDD" id="cd12820">
    <property type="entry name" value="LbR_YadA-like"/>
    <property type="match status" value="1"/>
</dbReference>
<dbReference type="Proteomes" id="UP000642829">
    <property type="component" value="Unassembled WGS sequence"/>
</dbReference>
<feature type="domain" description="Trimeric autotransporter adhesin YadA-like head" evidence="2">
    <location>
        <begin position="164"/>
        <end position="186"/>
    </location>
</feature>
<evidence type="ECO:0000256" key="1">
    <source>
        <dbReference type="SAM" id="SignalP"/>
    </source>
</evidence>